<reference evidence="2 3" key="1">
    <citation type="submission" date="2024-05" db="EMBL/GenBank/DDBJ databases">
        <title>Genome sequencing and assembly of Indian major carp, Cirrhinus mrigala (Hamilton, 1822).</title>
        <authorList>
            <person name="Mohindra V."/>
            <person name="Chowdhury L.M."/>
            <person name="Lal K."/>
            <person name="Jena J.K."/>
        </authorList>
    </citation>
    <scope>NUCLEOTIDE SEQUENCE [LARGE SCALE GENOMIC DNA]</scope>
    <source>
        <strain evidence="2">CM1030</strain>
        <tissue evidence="2">Blood</tissue>
    </source>
</reference>
<gene>
    <name evidence="2" type="ORF">M9458_031479</name>
</gene>
<feature type="non-terminal residue" evidence="2">
    <location>
        <position position="1"/>
    </location>
</feature>
<sequence>MMTAVRSGSVTRPSTKTSPVRSALKRGCLRRRSSSSGRRADRASSSTRTLSSGRRKKE</sequence>
<evidence type="ECO:0000313" key="3">
    <source>
        <dbReference type="Proteomes" id="UP001529510"/>
    </source>
</evidence>
<comment type="caution">
    <text evidence="2">The sequence shown here is derived from an EMBL/GenBank/DDBJ whole genome shotgun (WGS) entry which is preliminary data.</text>
</comment>
<keyword evidence="3" id="KW-1185">Reference proteome</keyword>
<feature type="compositionally biased region" description="Low complexity" evidence="1">
    <location>
        <begin position="43"/>
        <end position="52"/>
    </location>
</feature>
<name>A0ABD0PDF1_CIRMR</name>
<protein>
    <submittedName>
        <fullName evidence="2">Uncharacterized protein</fullName>
    </submittedName>
</protein>
<proteinExistence type="predicted"/>
<accession>A0ABD0PDF1</accession>
<feature type="non-terminal residue" evidence="2">
    <location>
        <position position="58"/>
    </location>
</feature>
<evidence type="ECO:0000313" key="2">
    <source>
        <dbReference type="EMBL" id="KAL0171168.1"/>
    </source>
</evidence>
<feature type="compositionally biased region" description="Basic residues" evidence="1">
    <location>
        <begin position="23"/>
        <end position="33"/>
    </location>
</feature>
<feature type="compositionally biased region" description="Polar residues" evidence="1">
    <location>
        <begin position="1"/>
        <end position="20"/>
    </location>
</feature>
<dbReference type="Proteomes" id="UP001529510">
    <property type="component" value="Unassembled WGS sequence"/>
</dbReference>
<feature type="region of interest" description="Disordered" evidence="1">
    <location>
        <begin position="1"/>
        <end position="58"/>
    </location>
</feature>
<evidence type="ECO:0000256" key="1">
    <source>
        <dbReference type="SAM" id="MobiDB-lite"/>
    </source>
</evidence>
<dbReference type="AlphaFoldDB" id="A0ABD0PDF1"/>
<dbReference type="EMBL" id="JAMKFB020000016">
    <property type="protein sequence ID" value="KAL0171168.1"/>
    <property type="molecule type" value="Genomic_DNA"/>
</dbReference>
<organism evidence="2 3">
    <name type="scientific">Cirrhinus mrigala</name>
    <name type="common">Mrigala</name>
    <dbReference type="NCBI Taxonomy" id="683832"/>
    <lineage>
        <taxon>Eukaryota</taxon>
        <taxon>Metazoa</taxon>
        <taxon>Chordata</taxon>
        <taxon>Craniata</taxon>
        <taxon>Vertebrata</taxon>
        <taxon>Euteleostomi</taxon>
        <taxon>Actinopterygii</taxon>
        <taxon>Neopterygii</taxon>
        <taxon>Teleostei</taxon>
        <taxon>Ostariophysi</taxon>
        <taxon>Cypriniformes</taxon>
        <taxon>Cyprinidae</taxon>
        <taxon>Labeoninae</taxon>
        <taxon>Labeonini</taxon>
        <taxon>Cirrhinus</taxon>
    </lineage>
</organism>